<reference evidence="1" key="1">
    <citation type="journal article" date="2023" name="Science">
        <title>Elucidation of the pathway for biosynthesis of saponin adjuvants from the soapbark tree.</title>
        <authorList>
            <person name="Reed J."/>
            <person name="Orme A."/>
            <person name="El-Demerdash A."/>
            <person name="Owen C."/>
            <person name="Martin L.B.B."/>
            <person name="Misra R.C."/>
            <person name="Kikuchi S."/>
            <person name="Rejzek M."/>
            <person name="Martin A.C."/>
            <person name="Harkess A."/>
            <person name="Leebens-Mack J."/>
            <person name="Louveau T."/>
            <person name="Stephenson M.J."/>
            <person name="Osbourn A."/>
        </authorList>
    </citation>
    <scope>NUCLEOTIDE SEQUENCE</scope>
    <source>
        <strain evidence="1">S10</strain>
    </source>
</reference>
<evidence type="ECO:0000313" key="2">
    <source>
        <dbReference type="Proteomes" id="UP001163823"/>
    </source>
</evidence>
<proteinExistence type="predicted"/>
<dbReference type="AlphaFoldDB" id="A0AAD7M1R7"/>
<dbReference type="InterPro" id="IPR037546">
    <property type="entry name" value="SAC51-like"/>
</dbReference>
<evidence type="ECO:0000313" key="1">
    <source>
        <dbReference type="EMBL" id="KAJ7968287.1"/>
    </source>
</evidence>
<dbReference type="PANTHER" id="PTHR36066:SF8">
    <property type="entry name" value="TRANSCRIPTION FACTOR SAC51"/>
    <property type="match status" value="1"/>
</dbReference>
<dbReference type="Proteomes" id="UP001163823">
    <property type="component" value="Chromosome 5"/>
</dbReference>
<sequence>MVKAEGSCPRPHPVASQQPDLNCIRTLLEPRSPCFPGYLNSCTCMLPAHSAMLGYAGLHLPIPEKEQANEAHELLPTCFQTPYLNSKPCFREIHHGLSDKTTVKATQTMNSGSVQKKLLIFDHSGSKTRLIYSPVYPLVKNPLTAAKIFAQGYNENEAGLATKMDQSDPLKYCFEEECNKNHITKEESEMHEDTDEINALLYSDDEVDDYSGDDEVTSTGHSPLAIEVSYVKQEKLDCMTEAVACSDGKSKRQKLLDGGYKRESPLYTTNSVQLDETHECVSDAESRYSDLLICAAGQTQEVDSTLGNVQLRKDKIRRTLRVLESIIPGAKGKQPLVGY</sequence>
<dbReference type="EMBL" id="JARAOO010000005">
    <property type="protein sequence ID" value="KAJ7968287.1"/>
    <property type="molecule type" value="Genomic_DNA"/>
</dbReference>
<dbReference type="KEGG" id="qsa:O6P43_012413"/>
<name>A0AAD7M1R7_QUISA</name>
<accession>A0AAD7M1R7</accession>
<comment type="caution">
    <text evidence="1">The sequence shown here is derived from an EMBL/GenBank/DDBJ whole genome shotgun (WGS) entry which is preliminary data.</text>
</comment>
<keyword evidence="2" id="KW-1185">Reference proteome</keyword>
<gene>
    <name evidence="1" type="ORF">O6P43_012413</name>
</gene>
<organism evidence="1 2">
    <name type="scientific">Quillaja saponaria</name>
    <name type="common">Soap bark tree</name>
    <dbReference type="NCBI Taxonomy" id="32244"/>
    <lineage>
        <taxon>Eukaryota</taxon>
        <taxon>Viridiplantae</taxon>
        <taxon>Streptophyta</taxon>
        <taxon>Embryophyta</taxon>
        <taxon>Tracheophyta</taxon>
        <taxon>Spermatophyta</taxon>
        <taxon>Magnoliopsida</taxon>
        <taxon>eudicotyledons</taxon>
        <taxon>Gunneridae</taxon>
        <taxon>Pentapetalae</taxon>
        <taxon>rosids</taxon>
        <taxon>fabids</taxon>
        <taxon>Fabales</taxon>
        <taxon>Quillajaceae</taxon>
        <taxon>Quillaja</taxon>
    </lineage>
</organism>
<dbReference type="PANTHER" id="PTHR36066">
    <property type="entry name" value="TRANSCRIPTION FACTOR BHLH145"/>
    <property type="match status" value="1"/>
</dbReference>
<protein>
    <submittedName>
        <fullName evidence="1">Transcription factor</fullName>
    </submittedName>
</protein>
<dbReference type="EMBL" id="JARAOO010000005">
    <property type="protein sequence ID" value="KAJ7968286.1"/>
    <property type="molecule type" value="Genomic_DNA"/>
</dbReference>